<sequence length="229" mass="25798">MSEARNMRAYDAAFARAAILNAAEEVFASHGFDGARMEMIASASGYTKSLIFHYFGDKLGLYVAILQRIREQAEIVQAQTFAPFFTDEAVGRDAENFAALIETGIRTAFDSLLAHPHLLRLFAWEAASRWQTLTQILARRESQGKEYEQIRLWFCQAQEAGIMRSDLDPHVVLTLLLSLCQHSLTALPLYQHIFPGEDWSSPEALVHTREQLVRLMVHAILVDSSQEGT</sequence>
<dbReference type="InterPro" id="IPR036271">
    <property type="entry name" value="Tet_transcr_reg_TetR-rel_C_sf"/>
</dbReference>
<name>A0A4P6K5E6_KTERU</name>
<dbReference type="PANTHER" id="PTHR30328:SF54">
    <property type="entry name" value="HTH-TYPE TRANSCRIPTIONAL REPRESSOR SCO4008"/>
    <property type="match status" value="1"/>
</dbReference>
<dbReference type="EMBL" id="CP035758">
    <property type="protein sequence ID" value="QBD83315.1"/>
    <property type="molecule type" value="Genomic_DNA"/>
</dbReference>
<dbReference type="OrthoDB" id="9796420at2"/>
<dbReference type="Gene3D" id="1.10.357.10">
    <property type="entry name" value="Tetracycline Repressor, domain 2"/>
    <property type="match status" value="1"/>
</dbReference>
<dbReference type="InterPro" id="IPR041474">
    <property type="entry name" value="NicS_C"/>
</dbReference>
<feature type="DNA-binding region" description="H-T-H motif" evidence="2">
    <location>
        <begin position="36"/>
        <end position="55"/>
    </location>
</feature>
<dbReference type="Pfam" id="PF00440">
    <property type="entry name" value="TetR_N"/>
    <property type="match status" value="1"/>
</dbReference>
<accession>A0A4P6K5E6</accession>
<dbReference type="InterPro" id="IPR009057">
    <property type="entry name" value="Homeodomain-like_sf"/>
</dbReference>
<dbReference type="InterPro" id="IPR050109">
    <property type="entry name" value="HTH-type_TetR-like_transc_reg"/>
</dbReference>
<dbReference type="PANTHER" id="PTHR30328">
    <property type="entry name" value="TRANSCRIPTIONAL REPRESSOR"/>
    <property type="match status" value="1"/>
</dbReference>
<evidence type="ECO:0000313" key="5">
    <source>
        <dbReference type="Proteomes" id="UP000290365"/>
    </source>
</evidence>
<dbReference type="GO" id="GO:0006355">
    <property type="term" value="P:regulation of DNA-templated transcription"/>
    <property type="evidence" value="ECO:0007669"/>
    <property type="project" value="UniProtKB-ARBA"/>
</dbReference>
<dbReference type="SUPFAM" id="SSF48498">
    <property type="entry name" value="Tetracyclin repressor-like, C-terminal domain"/>
    <property type="match status" value="1"/>
</dbReference>
<dbReference type="GO" id="GO:0003677">
    <property type="term" value="F:DNA binding"/>
    <property type="evidence" value="ECO:0007669"/>
    <property type="project" value="UniProtKB-UniRule"/>
</dbReference>
<gene>
    <name evidence="4" type="ORF">EPA93_48090</name>
</gene>
<reference evidence="4 5" key="1">
    <citation type="submission" date="2019-01" db="EMBL/GenBank/DDBJ databases">
        <title>Ktedonosporobacter rubrisoli SCAWS-G2.</title>
        <authorList>
            <person name="Huang Y."/>
            <person name="Yan B."/>
        </authorList>
    </citation>
    <scope>NUCLEOTIDE SEQUENCE [LARGE SCALE GENOMIC DNA]</scope>
    <source>
        <strain evidence="4 5">SCAWS-G2</strain>
    </source>
</reference>
<dbReference type="RefSeq" id="WP_129894381.1">
    <property type="nucleotide sequence ID" value="NZ_CP035758.1"/>
</dbReference>
<evidence type="ECO:0000313" key="4">
    <source>
        <dbReference type="EMBL" id="QBD83315.1"/>
    </source>
</evidence>
<dbReference type="KEGG" id="kbs:EPA93_48090"/>
<dbReference type="SUPFAM" id="SSF46689">
    <property type="entry name" value="Homeodomain-like"/>
    <property type="match status" value="1"/>
</dbReference>
<evidence type="ECO:0000256" key="1">
    <source>
        <dbReference type="ARBA" id="ARBA00023125"/>
    </source>
</evidence>
<keyword evidence="5" id="KW-1185">Reference proteome</keyword>
<dbReference type="PROSITE" id="PS50977">
    <property type="entry name" value="HTH_TETR_2"/>
    <property type="match status" value="1"/>
</dbReference>
<organism evidence="4 5">
    <name type="scientific">Ktedonosporobacter rubrisoli</name>
    <dbReference type="NCBI Taxonomy" id="2509675"/>
    <lineage>
        <taxon>Bacteria</taxon>
        <taxon>Bacillati</taxon>
        <taxon>Chloroflexota</taxon>
        <taxon>Ktedonobacteria</taxon>
        <taxon>Ktedonobacterales</taxon>
        <taxon>Ktedonosporobacteraceae</taxon>
        <taxon>Ktedonosporobacter</taxon>
    </lineage>
</organism>
<keyword evidence="1 2" id="KW-0238">DNA-binding</keyword>
<evidence type="ECO:0000259" key="3">
    <source>
        <dbReference type="PROSITE" id="PS50977"/>
    </source>
</evidence>
<protein>
    <submittedName>
        <fullName evidence="4">TetR/AcrR family transcriptional regulator</fullName>
    </submittedName>
</protein>
<dbReference type="AlphaFoldDB" id="A0A4P6K5E6"/>
<dbReference type="Proteomes" id="UP000290365">
    <property type="component" value="Chromosome"/>
</dbReference>
<dbReference type="Pfam" id="PF17938">
    <property type="entry name" value="TetR_C_29"/>
    <property type="match status" value="1"/>
</dbReference>
<evidence type="ECO:0000256" key="2">
    <source>
        <dbReference type="PROSITE-ProRule" id="PRU00335"/>
    </source>
</evidence>
<feature type="domain" description="HTH tetR-type" evidence="3">
    <location>
        <begin position="13"/>
        <end position="73"/>
    </location>
</feature>
<dbReference type="InterPro" id="IPR001647">
    <property type="entry name" value="HTH_TetR"/>
</dbReference>
<dbReference type="PRINTS" id="PR00455">
    <property type="entry name" value="HTHTETR"/>
</dbReference>
<proteinExistence type="predicted"/>